<dbReference type="Pfam" id="PF08818">
    <property type="entry name" value="DUF1801"/>
    <property type="match status" value="1"/>
</dbReference>
<proteinExistence type="predicted"/>
<gene>
    <name evidence="2" type="ORF">C8D94_10841</name>
</gene>
<dbReference type="EMBL" id="QRAO01000008">
    <property type="protein sequence ID" value="RDK83253.1"/>
    <property type="molecule type" value="Genomic_DNA"/>
</dbReference>
<dbReference type="RefSeq" id="WP_115124707.1">
    <property type="nucleotide sequence ID" value="NZ_QRAO01000008.1"/>
</dbReference>
<feature type="domain" description="YdhG-like" evidence="1">
    <location>
        <begin position="19"/>
        <end position="109"/>
    </location>
</feature>
<evidence type="ECO:0000259" key="1">
    <source>
        <dbReference type="Pfam" id="PF08818"/>
    </source>
</evidence>
<evidence type="ECO:0000313" key="2">
    <source>
        <dbReference type="EMBL" id="RDK83253.1"/>
    </source>
</evidence>
<accession>A0A370Q4G5</accession>
<sequence>MNPAETYILKQPEPFKTMLLEAQVLVEQTLPEADLKYKWSLPMYFVEKAPICYFNITKGYFDLCFWVRDSWELHLDTLVTENRKFVKSLRYTHPDQMDAQLIVECVDEAYRTRKPGFTA</sequence>
<keyword evidence="3" id="KW-1185">Reference proteome</keyword>
<dbReference type="OrthoDB" id="670608at2"/>
<name>A0A370Q4G5_9FLAO</name>
<dbReference type="Proteomes" id="UP000255317">
    <property type="component" value="Unassembled WGS sequence"/>
</dbReference>
<organism evidence="2 3">
    <name type="scientific">Marinirhabdus gelatinilytica</name>
    <dbReference type="NCBI Taxonomy" id="1703343"/>
    <lineage>
        <taxon>Bacteria</taxon>
        <taxon>Pseudomonadati</taxon>
        <taxon>Bacteroidota</taxon>
        <taxon>Flavobacteriia</taxon>
        <taxon>Flavobacteriales</taxon>
        <taxon>Flavobacteriaceae</taxon>
    </lineage>
</organism>
<evidence type="ECO:0000313" key="3">
    <source>
        <dbReference type="Proteomes" id="UP000255317"/>
    </source>
</evidence>
<reference evidence="2 3" key="1">
    <citation type="submission" date="2018-07" db="EMBL/GenBank/DDBJ databases">
        <title>Genomic Encyclopedia of Type Strains, Phase IV (KMG-IV): sequencing the most valuable type-strain genomes for metagenomic binning, comparative biology and taxonomic classification.</title>
        <authorList>
            <person name="Goeker M."/>
        </authorList>
    </citation>
    <scope>NUCLEOTIDE SEQUENCE [LARGE SCALE GENOMIC DNA]</scope>
    <source>
        <strain evidence="2 3">DSM 101478</strain>
    </source>
</reference>
<dbReference type="Gene3D" id="3.90.1150.200">
    <property type="match status" value="1"/>
</dbReference>
<comment type="caution">
    <text evidence="2">The sequence shown here is derived from an EMBL/GenBank/DDBJ whole genome shotgun (WGS) entry which is preliminary data.</text>
</comment>
<dbReference type="SUPFAM" id="SSF159888">
    <property type="entry name" value="YdhG-like"/>
    <property type="match status" value="1"/>
</dbReference>
<dbReference type="InterPro" id="IPR014922">
    <property type="entry name" value="YdhG-like"/>
</dbReference>
<dbReference type="AlphaFoldDB" id="A0A370Q4G5"/>
<protein>
    <submittedName>
        <fullName evidence="2">Uncharacterized protein DUF1801</fullName>
    </submittedName>
</protein>